<feature type="region of interest" description="Disordered" evidence="6">
    <location>
        <begin position="78"/>
        <end position="109"/>
    </location>
</feature>
<feature type="compositionally biased region" description="Basic and acidic residues" evidence="6">
    <location>
        <begin position="210"/>
        <end position="219"/>
    </location>
</feature>
<keyword evidence="3 5" id="KW-0853">WD repeat</keyword>
<evidence type="ECO:0008006" key="9">
    <source>
        <dbReference type="Google" id="ProtNLM"/>
    </source>
</evidence>
<reference evidence="7 8" key="1">
    <citation type="submission" date="2022-05" db="EMBL/GenBank/DDBJ databases">
        <title>Chromosome-level reference genomes for two strains of Caenorhabditis briggsae: an improved platform for comparative genomics.</title>
        <authorList>
            <person name="Stevens L."/>
            <person name="Andersen E.C."/>
        </authorList>
    </citation>
    <scope>NUCLEOTIDE SEQUENCE [LARGE SCALE GENOMIC DNA]</scope>
    <source>
        <strain evidence="7">QX1410_ONT</strain>
        <tissue evidence="7">Whole-organism</tissue>
    </source>
</reference>
<feature type="region of interest" description="Disordered" evidence="6">
    <location>
        <begin position="28"/>
        <end position="64"/>
    </location>
</feature>
<protein>
    <recommendedName>
        <fullName evidence="9">Protein CBR-DYCI-1</fullName>
    </recommendedName>
</protein>
<evidence type="ECO:0000256" key="2">
    <source>
        <dbReference type="ARBA" id="ARBA00022490"/>
    </source>
</evidence>
<feature type="repeat" description="WD" evidence="5">
    <location>
        <begin position="540"/>
        <end position="575"/>
    </location>
</feature>
<comment type="subcellular location">
    <subcellularLocation>
        <location evidence="1">Cytoplasm</location>
    </subcellularLocation>
</comment>
<feature type="compositionally biased region" description="Basic and acidic residues" evidence="6">
    <location>
        <begin position="28"/>
        <end position="40"/>
    </location>
</feature>
<evidence type="ECO:0000313" key="8">
    <source>
        <dbReference type="Proteomes" id="UP000827892"/>
    </source>
</evidence>
<dbReference type="PANTHER" id="PTHR12442">
    <property type="entry name" value="DYNEIN INTERMEDIATE CHAIN"/>
    <property type="match status" value="1"/>
</dbReference>
<dbReference type="FunFam" id="2.130.10.10:FF:001193">
    <property type="entry name" value="DYnein Chain, light Intermediate"/>
    <property type="match status" value="1"/>
</dbReference>
<gene>
    <name evidence="7" type="ORF">L3Y34_003924</name>
</gene>
<feature type="region of interest" description="Disordered" evidence="6">
    <location>
        <begin position="1"/>
        <end position="20"/>
    </location>
</feature>
<dbReference type="PANTHER" id="PTHR12442:SF22">
    <property type="entry name" value="CYTOPLASMIC DYNEIN 1 INTERMEDIATE CHAIN-RELATED"/>
    <property type="match status" value="1"/>
</dbReference>
<feature type="region of interest" description="Disordered" evidence="6">
    <location>
        <begin position="210"/>
        <end position="230"/>
    </location>
</feature>
<dbReference type="InterPro" id="IPR015943">
    <property type="entry name" value="WD40/YVTN_repeat-like_dom_sf"/>
</dbReference>
<dbReference type="SMART" id="SM00320">
    <property type="entry name" value="WD40"/>
    <property type="match status" value="5"/>
</dbReference>
<dbReference type="InterPro" id="IPR001680">
    <property type="entry name" value="WD40_rpt"/>
</dbReference>
<feature type="repeat" description="WD" evidence="5">
    <location>
        <begin position="492"/>
        <end position="539"/>
    </location>
</feature>
<evidence type="ECO:0000256" key="1">
    <source>
        <dbReference type="ARBA" id="ARBA00004496"/>
    </source>
</evidence>
<organism evidence="7 8">
    <name type="scientific">Caenorhabditis briggsae</name>
    <dbReference type="NCBI Taxonomy" id="6238"/>
    <lineage>
        <taxon>Eukaryota</taxon>
        <taxon>Metazoa</taxon>
        <taxon>Ecdysozoa</taxon>
        <taxon>Nematoda</taxon>
        <taxon>Chromadorea</taxon>
        <taxon>Rhabditida</taxon>
        <taxon>Rhabditina</taxon>
        <taxon>Rhabditomorpha</taxon>
        <taxon>Rhabditoidea</taxon>
        <taxon>Rhabditidae</taxon>
        <taxon>Peloderinae</taxon>
        <taxon>Caenorhabditis</taxon>
    </lineage>
</organism>
<name>A0AAE9AGM4_CAEBR</name>
<dbReference type="InterPro" id="IPR050687">
    <property type="entry name" value="Dynein_IC"/>
</dbReference>
<dbReference type="Gene3D" id="2.130.10.10">
    <property type="entry name" value="YVTN repeat-like/Quinoprotein amine dehydrogenase"/>
    <property type="match status" value="2"/>
</dbReference>
<feature type="compositionally biased region" description="Polar residues" evidence="6">
    <location>
        <begin position="41"/>
        <end position="64"/>
    </location>
</feature>
<dbReference type="Proteomes" id="UP000827892">
    <property type="component" value="Chromosome IV"/>
</dbReference>
<dbReference type="EMBL" id="CP090894">
    <property type="protein sequence ID" value="ULT94810.1"/>
    <property type="molecule type" value="Genomic_DNA"/>
</dbReference>
<evidence type="ECO:0000256" key="3">
    <source>
        <dbReference type="ARBA" id="ARBA00022574"/>
    </source>
</evidence>
<evidence type="ECO:0000256" key="4">
    <source>
        <dbReference type="ARBA" id="ARBA00022737"/>
    </source>
</evidence>
<sequence>MENSRKHEMQNAEQRRLELQRKKQKLAELKSIRQKDEESRVQNLLRTNENGAAQNGASHRQTLSSEQMEEILREVGISAEPTIREESPAPPRGAHAENHLNPMSASASNPRISSLLSVDLEFSTVQTASTDNKDSAIYSKGTQTDDERISVGEFSLGSQEFDYDDDMIMPVDHGQFRGRAHSHDQDSPLPYNEEIAKLLGQAKHVDKALQRQDTEEKKSTHVQTVQPLSEEERNRLTLDPEFLDSFNRSCKVIGRALNEDIDIFINYTKDPYEKAVASDDLLHLAQVYYDETWTAKRLVTGMAFSEHHPDLLAVSYGPCDVPNEPPGVIVVWNTKSKRITAEFIVYCQSEIQSVAFARFHAHLLLAGCESGQICVWDNRLTSRKLPINRSPLTTQAHTQPVSCLAVVGTKNAHNFVSLSRDGRICSWNVDNLTQPVDGKELMTKEGKPASATRMSFPIGEMQTFVVGTDTGEILAASRNGADPAVIKTDVCYKGHSGTLTGIEFHRASGVVDFSHLFISSSHDWTIKLWSTKDANLKFSFESHPDLVLDVAWSPVHPAVFASIDADGNIFVWNLNEDVEGPVARLRAGAEGDTVYMNKLIWSADGKHVFVGDDEGRVHMYDVRESLYVLKSEEWNRFARVLSDMKESNEEAEKYNIFSIHISIIAYFPPLLPLNFISDVKRGNWCQSNYFV</sequence>
<dbReference type="InterPro" id="IPR036322">
    <property type="entry name" value="WD40_repeat_dom_sf"/>
</dbReference>
<accession>A0AAE9AGM4</accession>
<dbReference type="GO" id="GO:0005737">
    <property type="term" value="C:cytoplasm"/>
    <property type="evidence" value="ECO:0007669"/>
    <property type="project" value="UniProtKB-SubCell"/>
</dbReference>
<dbReference type="PROSITE" id="PS50082">
    <property type="entry name" value="WD_REPEATS_2"/>
    <property type="match status" value="2"/>
</dbReference>
<evidence type="ECO:0000256" key="6">
    <source>
        <dbReference type="SAM" id="MobiDB-lite"/>
    </source>
</evidence>
<evidence type="ECO:0000256" key="5">
    <source>
        <dbReference type="PROSITE-ProRule" id="PRU00221"/>
    </source>
</evidence>
<dbReference type="AlphaFoldDB" id="A0AAE9AGM4"/>
<keyword evidence="4" id="KW-0677">Repeat</keyword>
<dbReference type="FunFam" id="2.130.10.10:FF:001359">
    <property type="entry name" value="DYnein Chain, light Intermediate"/>
    <property type="match status" value="1"/>
</dbReference>
<dbReference type="Pfam" id="PF00400">
    <property type="entry name" value="WD40"/>
    <property type="match status" value="3"/>
</dbReference>
<proteinExistence type="predicted"/>
<evidence type="ECO:0000313" key="7">
    <source>
        <dbReference type="EMBL" id="ULT94810.1"/>
    </source>
</evidence>
<keyword evidence="2" id="KW-0963">Cytoplasm</keyword>
<dbReference type="SUPFAM" id="SSF50978">
    <property type="entry name" value="WD40 repeat-like"/>
    <property type="match status" value="1"/>
</dbReference>